<dbReference type="AlphaFoldDB" id="Q8KD29"/>
<gene>
    <name evidence="1" type="ordered locus">CT1226</name>
</gene>
<reference evidence="1 2" key="1">
    <citation type="journal article" date="2002" name="Proc. Natl. Acad. Sci. U.S.A.">
        <title>The complete genome sequence of Chlorobium tepidum TLS, a photosynthetic, anaerobic, green-sulfur bacterium.</title>
        <authorList>
            <person name="Eisen J.A."/>
            <person name="Nelson K.E."/>
            <person name="Paulsen I.T."/>
            <person name="Heidelberg J.F."/>
            <person name="Wu M."/>
            <person name="Dodson R.J."/>
            <person name="Deboy R."/>
            <person name="Gwinn M.L."/>
            <person name="Nelson W.C."/>
            <person name="Haft D.H."/>
            <person name="Hickey E.K."/>
            <person name="Peterson J.D."/>
            <person name="Durkin A.S."/>
            <person name="Kolonay J.L."/>
            <person name="Yang F."/>
            <person name="Holt I."/>
            <person name="Umayam L.A."/>
            <person name="Mason T."/>
            <person name="Brenner M."/>
            <person name="Shea T.P."/>
            <person name="Parksey D."/>
            <person name="Nierman W.C."/>
            <person name="Feldblyum T.V."/>
            <person name="Hansen C.L."/>
            <person name="Craven M.B."/>
            <person name="Radune D."/>
            <person name="Vamathevan J."/>
            <person name="Khouri H."/>
            <person name="White O."/>
            <person name="Gruber T.M."/>
            <person name="Ketchum K.A."/>
            <person name="Venter J.C."/>
            <person name="Tettelin H."/>
            <person name="Bryant D.A."/>
            <person name="Fraser C.M."/>
        </authorList>
    </citation>
    <scope>NUCLEOTIDE SEQUENCE [LARGE SCALE GENOMIC DNA]</scope>
    <source>
        <strain evidence="2">ATCC 49652 / DSM 12025 / NBRC 103806 / TLS</strain>
    </source>
</reference>
<dbReference type="KEGG" id="cte:CT1226"/>
<accession>Q8KD29</accession>
<evidence type="ECO:0000313" key="2">
    <source>
        <dbReference type="Proteomes" id="UP000001007"/>
    </source>
</evidence>
<dbReference type="Proteomes" id="UP000001007">
    <property type="component" value="Chromosome"/>
</dbReference>
<dbReference type="STRING" id="194439.CT1226"/>
<keyword evidence="2" id="KW-1185">Reference proteome</keyword>
<sequence>MLPLVRYLKKQCIRAIRKHKLKLFYLKSSFPSRSVINKQF</sequence>
<evidence type="ECO:0000313" key="1">
    <source>
        <dbReference type="EMBL" id="AAM72458.1"/>
    </source>
</evidence>
<dbReference type="EMBL" id="AE006470">
    <property type="protein sequence ID" value="AAM72458.1"/>
    <property type="molecule type" value="Genomic_DNA"/>
</dbReference>
<dbReference type="EnsemblBacteria" id="AAM72458">
    <property type="protein sequence ID" value="AAM72458"/>
    <property type="gene ID" value="CT1226"/>
</dbReference>
<name>Q8KD29_CHLTE</name>
<organism evidence="1 2">
    <name type="scientific">Chlorobaculum tepidum (strain ATCC 49652 / DSM 12025 / NBRC 103806 / TLS)</name>
    <name type="common">Chlorobium tepidum</name>
    <dbReference type="NCBI Taxonomy" id="194439"/>
    <lineage>
        <taxon>Bacteria</taxon>
        <taxon>Pseudomonadati</taxon>
        <taxon>Chlorobiota</taxon>
        <taxon>Chlorobiia</taxon>
        <taxon>Chlorobiales</taxon>
        <taxon>Chlorobiaceae</taxon>
        <taxon>Chlorobaculum</taxon>
    </lineage>
</organism>
<proteinExistence type="predicted"/>
<dbReference type="HOGENOM" id="CLU_3287006_0_0_10"/>
<protein>
    <submittedName>
        <fullName evidence="1">Uncharacterized protein</fullName>
    </submittedName>
</protein>